<feature type="compositionally biased region" description="Low complexity" evidence="1">
    <location>
        <begin position="52"/>
        <end position="85"/>
    </location>
</feature>
<evidence type="ECO:0000256" key="1">
    <source>
        <dbReference type="SAM" id="MobiDB-lite"/>
    </source>
</evidence>
<keyword evidence="3" id="KW-1185">Reference proteome</keyword>
<feature type="region of interest" description="Disordered" evidence="1">
    <location>
        <begin position="120"/>
        <end position="156"/>
    </location>
</feature>
<feature type="region of interest" description="Disordered" evidence="1">
    <location>
        <begin position="37"/>
        <end position="103"/>
    </location>
</feature>
<evidence type="ECO:0000313" key="3">
    <source>
        <dbReference type="Proteomes" id="UP001451303"/>
    </source>
</evidence>
<gene>
    <name evidence="2" type="ORF">QR685DRAFT_98122</name>
</gene>
<proteinExistence type="predicted"/>
<accession>A0ABR3D1C3</accession>
<comment type="caution">
    <text evidence="2">The sequence shown here is derived from an EMBL/GenBank/DDBJ whole genome shotgun (WGS) entry which is preliminary data.</text>
</comment>
<feature type="region of interest" description="Disordered" evidence="1">
    <location>
        <begin position="1"/>
        <end position="21"/>
    </location>
</feature>
<feature type="compositionally biased region" description="Low complexity" evidence="1">
    <location>
        <begin position="129"/>
        <end position="141"/>
    </location>
</feature>
<organism evidence="2 3">
    <name type="scientific">Neurospora intermedia</name>
    <dbReference type="NCBI Taxonomy" id="5142"/>
    <lineage>
        <taxon>Eukaryota</taxon>
        <taxon>Fungi</taxon>
        <taxon>Dikarya</taxon>
        <taxon>Ascomycota</taxon>
        <taxon>Pezizomycotina</taxon>
        <taxon>Sordariomycetes</taxon>
        <taxon>Sordariomycetidae</taxon>
        <taxon>Sordariales</taxon>
        <taxon>Sordariaceae</taxon>
        <taxon>Neurospora</taxon>
    </lineage>
</organism>
<feature type="compositionally biased region" description="Polar residues" evidence="1">
    <location>
        <begin position="86"/>
        <end position="98"/>
    </location>
</feature>
<protein>
    <submittedName>
        <fullName evidence="2">Uncharacterized protein</fullName>
    </submittedName>
</protein>
<sequence>MPQPIDHPLQRRNAFRRVPDIPRKHLSSGFAYLPESLQVRGNPLNQPAPRGTTTSNTLSNISTTSQTESSGPSVPSVPSDPFSSSTEAHISSDASGSNDSHHVSTIPRRFSWVTDDYVSDEKDDPIMAPRRSVSPDVSSSDSDMDQILNVPPNSPSASEYTPWDMNYYSPCWHCSDSHYGKCEAQKAYEELARKYWEGNGNVEEQLRQTDIRDFAAEAIANGRVGQSAAARRAGVRISRFIEGKESVVVPAKPLRPLESLKIWRRTKKKASSKWKGKEKVEGTGRDFLEGKVNMDGELVENARGLGVADGKPKTKSKKGKGRFVERFIGELVILFASCGCGCIGR</sequence>
<name>A0ABR3D1C3_NEUIN</name>
<dbReference type="Proteomes" id="UP001451303">
    <property type="component" value="Unassembled WGS sequence"/>
</dbReference>
<evidence type="ECO:0000313" key="2">
    <source>
        <dbReference type="EMBL" id="KAL0466481.1"/>
    </source>
</evidence>
<reference evidence="2 3" key="1">
    <citation type="submission" date="2023-09" db="EMBL/GenBank/DDBJ databases">
        <title>Multi-omics analysis of a traditional fermented food reveals byproduct-associated fungal strains for waste-to-food upcycling.</title>
        <authorList>
            <consortium name="Lawrence Berkeley National Laboratory"/>
            <person name="Rekdal V.M."/>
            <person name="Villalobos-Escobedo J.M."/>
            <person name="Rodriguez-Valeron N."/>
            <person name="Garcia M.O."/>
            <person name="Vasquez D.P."/>
            <person name="Damayanti I."/>
            <person name="Sorensen P.M."/>
            <person name="Baidoo E.E."/>
            <person name="De Carvalho A.C."/>
            <person name="Riley R."/>
            <person name="Lipzen A."/>
            <person name="He G."/>
            <person name="Yan M."/>
            <person name="Haridas S."/>
            <person name="Daum C."/>
            <person name="Yoshinaga Y."/>
            <person name="Ng V."/>
            <person name="Grigoriev I.V."/>
            <person name="Munk R."/>
            <person name="Nuraida L."/>
            <person name="Wijaya C.H."/>
            <person name="Morales P.-C."/>
            <person name="Keasling J.D."/>
        </authorList>
    </citation>
    <scope>NUCLEOTIDE SEQUENCE [LARGE SCALE GENOMIC DNA]</scope>
    <source>
        <strain evidence="2 3">FGSC 2613</strain>
    </source>
</reference>
<dbReference type="EMBL" id="JAVLET010000012">
    <property type="protein sequence ID" value="KAL0466481.1"/>
    <property type="molecule type" value="Genomic_DNA"/>
</dbReference>